<comment type="caution">
    <text evidence="1">The sequence shown here is derived from an EMBL/GenBank/DDBJ whole genome shotgun (WGS) entry which is preliminary data.</text>
</comment>
<reference evidence="1 2" key="1">
    <citation type="submission" date="2021-06" db="EMBL/GenBank/DDBJ databases">
        <authorList>
            <person name="Kallberg Y."/>
            <person name="Tangrot J."/>
            <person name="Rosling A."/>
        </authorList>
    </citation>
    <scope>NUCLEOTIDE SEQUENCE [LARGE SCALE GENOMIC DNA]</scope>
    <source>
        <strain evidence="1 2">120-4 pot B 10/14</strain>
    </source>
</reference>
<name>A0ABN7XEL3_GIGMA</name>
<organism evidence="1 2">
    <name type="scientific">Gigaspora margarita</name>
    <dbReference type="NCBI Taxonomy" id="4874"/>
    <lineage>
        <taxon>Eukaryota</taxon>
        <taxon>Fungi</taxon>
        <taxon>Fungi incertae sedis</taxon>
        <taxon>Mucoromycota</taxon>
        <taxon>Glomeromycotina</taxon>
        <taxon>Glomeromycetes</taxon>
        <taxon>Diversisporales</taxon>
        <taxon>Gigasporaceae</taxon>
        <taxon>Gigaspora</taxon>
    </lineage>
</organism>
<protein>
    <submittedName>
        <fullName evidence="1">31754_t:CDS:1</fullName>
    </submittedName>
</protein>
<dbReference type="EMBL" id="CAJVQB010121372">
    <property type="protein sequence ID" value="CAG8853210.1"/>
    <property type="molecule type" value="Genomic_DNA"/>
</dbReference>
<feature type="non-terminal residue" evidence="1">
    <location>
        <position position="121"/>
    </location>
</feature>
<accession>A0ABN7XEL3</accession>
<gene>
    <name evidence="1" type="ORF">GMARGA_LOCUS42031</name>
</gene>
<proteinExistence type="predicted"/>
<evidence type="ECO:0000313" key="2">
    <source>
        <dbReference type="Proteomes" id="UP000789901"/>
    </source>
</evidence>
<dbReference type="Proteomes" id="UP000789901">
    <property type="component" value="Unassembled WGS sequence"/>
</dbReference>
<keyword evidence="2" id="KW-1185">Reference proteome</keyword>
<evidence type="ECO:0000313" key="1">
    <source>
        <dbReference type="EMBL" id="CAG8853210.1"/>
    </source>
</evidence>
<feature type="non-terminal residue" evidence="1">
    <location>
        <position position="1"/>
    </location>
</feature>
<sequence>LQAFENGFKSLLDQYSKAAPYLNRALYSDKQCWARAYTFHCFTASAQATSRIESINSQVKDIICRGHITLYEFIKLPNICDTMYQNIDSIFKNFVAPNLIEKIHYEINHSLFYHLAKINPE</sequence>